<dbReference type="AlphaFoldDB" id="A0A922I6C6"/>
<evidence type="ECO:0000313" key="1">
    <source>
        <dbReference type="EMBL" id="KAH9522215.1"/>
    </source>
</evidence>
<sequence length="179" mass="21755">MEKLSMKFWLAVTSFISLKKELYSLFFNQNNDEDDDVYIIHPRLGSWEWMIYKLFLFSQSIGYSNLHQHSAIDVHRPSKCERIYFCLNSSQWIHIDNWIIIIKRKRNEFSKLSSHKYCKTSIYGEFGTHAAFWNVFMNDILLSSDLIYFFWPEENFIFLPPPPTRPRLFLHYRITFYPR</sequence>
<evidence type="ECO:0000313" key="2">
    <source>
        <dbReference type="Proteomes" id="UP000790347"/>
    </source>
</evidence>
<dbReference type="EMBL" id="ASGP02000002">
    <property type="protein sequence ID" value="KAH9522215.1"/>
    <property type="molecule type" value="Genomic_DNA"/>
</dbReference>
<keyword evidence="2" id="KW-1185">Reference proteome</keyword>
<accession>A0A922I6C6</accession>
<comment type="caution">
    <text evidence="1">The sequence shown here is derived from an EMBL/GenBank/DDBJ whole genome shotgun (WGS) entry which is preliminary data.</text>
</comment>
<reference evidence="1" key="1">
    <citation type="submission" date="2013-05" db="EMBL/GenBank/DDBJ databases">
        <authorList>
            <person name="Yim A.K.Y."/>
            <person name="Chan T.F."/>
            <person name="Ji K.M."/>
            <person name="Liu X.Y."/>
            <person name="Zhou J.W."/>
            <person name="Li R.Q."/>
            <person name="Yang K.Y."/>
            <person name="Li J."/>
            <person name="Li M."/>
            <person name="Law P.T.W."/>
            <person name="Wu Y.L."/>
            <person name="Cai Z.L."/>
            <person name="Qin H."/>
            <person name="Bao Y."/>
            <person name="Leung R.K.K."/>
            <person name="Ng P.K.S."/>
            <person name="Zou J."/>
            <person name="Zhong X.J."/>
            <person name="Ran P.X."/>
            <person name="Zhong N.S."/>
            <person name="Liu Z.G."/>
            <person name="Tsui S.K.W."/>
        </authorList>
    </citation>
    <scope>NUCLEOTIDE SEQUENCE</scope>
    <source>
        <strain evidence="1">Derf</strain>
        <tissue evidence="1">Whole organism</tissue>
    </source>
</reference>
<protein>
    <submittedName>
        <fullName evidence="1">Uncharacterized protein</fullName>
    </submittedName>
</protein>
<name>A0A922I6C6_DERFA</name>
<reference evidence="1" key="2">
    <citation type="journal article" date="2022" name="Res Sq">
        <title>Comparative Genomics Reveals Insights into the Divergent Evolution of Astigmatic Mites and Household Pest Adaptations.</title>
        <authorList>
            <person name="Xiong Q."/>
            <person name="Wan A.T.-Y."/>
            <person name="Liu X.-Y."/>
            <person name="Fung C.S.-H."/>
            <person name="Xiao X."/>
            <person name="Malainual N."/>
            <person name="Hou J."/>
            <person name="Wang L."/>
            <person name="Wang M."/>
            <person name="Yang K."/>
            <person name="Cui Y."/>
            <person name="Leung E."/>
            <person name="Nong W."/>
            <person name="Shin S.-K."/>
            <person name="Au S."/>
            <person name="Jeong K.Y."/>
            <person name="Chew F.T."/>
            <person name="Hui J."/>
            <person name="Leung T.F."/>
            <person name="Tungtrongchitr A."/>
            <person name="Zhong N."/>
            <person name="Liu Z."/>
            <person name="Tsui S."/>
        </authorList>
    </citation>
    <scope>NUCLEOTIDE SEQUENCE</scope>
    <source>
        <strain evidence="1">Derf</strain>
        <tissue evidence="1">Whole organism</tissue>
    </source>
</reference>
<dbReference type="Proteomes" id="UP000790347">
    <property type="component" value="Unassembled WGS sequence"/>
</dbReference>
<gene>
    <name evidence="1" type="ORF">DERF_005807</name>
</gene>
<organism evidence="1 2">
    <name type="scientific">Dermatophagoides farinae</name>
    <name type="common">American house dust mite</name>
    <dbReference type="NCBI Taxonomy" id="6954"/>
    <lineage>
        <taxon>Eukaryota</taxon>
        <taxon>Metazoa</taxon>
        <taxon>Ecdysozoa</taxon>
        <taxon>Arthropoda</taxon>
        <taxon>Chelicerata</taxon>
        <taxon>Arachnida</taxon>
        <taxon>Acari</taxon>
        <taxon>Acariformes</taxon>
        <taxon>Sarcoptiformes</taxon>
        <taxon>Astigmata</taxon>
        <taxon>Psoroptidia</taxon>
        <taxon>Analgoidea</taxon>
        <taxon>Pyroglyphidae</taxon>
        <taxon>Dermatophagoidinae</taxon>
        <taxon>Dermatophagoides</taxon>
    </lineage>
</organism>
<proteinExistence type="predicted"/>